<accession>A0A934W4J6</accession>
<protein>
    <submittedName>
        <fullName evidence="7">Formate/nitrite transporter family protein</fullName>
    </submittedName>
</protein>
<dbReference type="Proteomes" id="UP000622890">
    <property type="component" value="Unassembled WGS sequence"/>
</dbReference>
<keyword evidence="4 6" id="KW-0472">Membrane</keyword>
<dbReference type="RefSeq" id="WP_200597961.1">
    <property type="nucleotide sequence ID" value="NZ_JAEPBG010000023.1"/>
</dbReference>
<feature type="transmembrane region" description="Helical" evidence="6">
    <location>
        <begin position="34"/>
        <end position="54"/>
    </location>
</feature>
<evidence type="ECO:0000256" key="6">
    <source>
        <dbReference type="SAM" id="Phobius"/>
    </source>
</evidence>
<dbReference type="Gene3D" id="1.20.1080.10">
    <property type="entry name" value="Glycerol uptake facilitator protein"/>
    <property type="match status" value="1"/>
</dbReference>
<evidence type="ECO:0000256" key="1">
    <source>
        <dbReference type="ARBA" id="ARBA00004141"/>
    </source>
</evidence>
<dbReference type="GO" id="GO:0015499">
    <property type="term" value="F:formate transmembrane transporter activity"/>
    <property type="evidence" value="ECO:0007669"/>
    <property type="project" value="TreeGrafter"/>
</dbReference>
<proteinExistence type="inferred from homology"/>
<dbReference type="InterPro" id="IPR000292">
    <property type="entry name" value="For/NO2_transpt"/>
</dbReference>
<feature type="transmembrane region" description="Helical" evidence="6">
    <location>
        <begin position="191"/>
        <end position="216"/>
    </location>
</feature>
<feature type="transmembrane region" description="Helical" evidence="6">
    <location>
        <begin position="158"/>
        <end position="179"/>
    </location>
</feature>
<evidence type="ECO:0000256" key="3">
    <source>
        <dbReference type="ARBA" id="ARBA00022989"/>
    </source>
</evidence>
<dbReference type="NCBIfam" id="TIGR00790">
    <property type="entry name" value="fnt"/>
    <property type="match status" value="1"/>
</dbReference>
<evidence type="ECO:0000313" key="7">
    <source>
        <dbReference type="EMBL" id="MBK4738596.1"/>
    </source>
</evidence>
<comment type="subcellular location">
    <subcellularLocation>
        <location evidence="1">Membrane</location>
        <topology evidence="1">Multi-pass membrane protein</topology>
    </subcellularLocation>
</comment>
<gene>
    <name evidence="7" type="ORF">JJB74_28605</name>
</gene>
<organism evidence="7 8">
    <name type="scientific">Noviherbaspirillum pedocola</name>
    <dbReference type="NCBI Taxonomy" id="2801341"/>
    <lineage>
        <taxon>Bacteria</taxon>
        <taxon>Pseudomonadati</taxon>
        <taxon>Pseudomonadota</taxon>
        <taxon>Betaproteobacteria</taxon>
        <taxon>Burkholderiales</taxon>
        <taxon>Oxalobacteraceae</taxon>
        <taxon>Noviherbaspirillum</taxon>
    </lineage>
</organism>
<dbReference type="PROSITE" id="PS01005">
    <property type="entry name" value="FORMATE_NITRITE_TP_1"/>
    <property type="match status" value="1"/>
</dbReference>
<keyword evidence="2 6" id="KW-0812">Transmembrane</keyword>
<keyword evidence="8" id="KW-1185">Reference proteome</keyword>
<comment type="caution">
    <text evidence="7">The sequence shown here is derived from an EMBL/GenBank/DDBJ whole genome shotgun (WGS) entry which is preliminary data.</text>
</comment>
<dbReference type="InterPro" id="IPR024002">
    <property type="entry name" value="For/NO2_transpt_CS"/>
</dbReference>
<evidence type="ECO:0000256" key="5">
    <source>
        <dbReference type="ARBA" id="ARBA00049660"/>
    </source>
</evidence>
<dbReference type="AlphaFoldDB" id="A0A934W4J6"/>
<dbReference type="Pfam" id="PF01226">
    <property type="entry name" value="Form_Nir_trans"/>
    <property type="match status" value="1"/>
</dbReference>
<dbReference type="PANTHER" id="PTHR30520:SF6">
    <property type="entry name" value="FORMATE_NITRATE FAMILY TRANSPORTER (EUROFUNG)"/>
    <property type="match status" value="1"/>
</dbReference>
<comment type="similarity">
    <text evidence="5">Belongs to the FNT transporter (TC 1.A.16) family.</text>
</comment>
<evidence type="ECO:0000256" key="2">
    <source>
        <dbReference type="ARBA" id="ARBA00022692"/>
    </source>
</evidence>
<dbReference type="InterPro" id="IPR023271">
    <property type="entry name" value="Aquaporin-like"/>
</dbReference>
<evidence type="ECO:0000313" key="8">
    <source>
        <dbReference type="Proteomes" id="UP000622890"/>
    </source>
</evidence>
<reference evidence="7" key="1">
    <citation type="submission" date="2021-01" db="EMBL/GenBank/DDBJ databases">
        <title>Genome sequence of strain Noviherbaspirillum sp. DKR-6.</title>
        <authorList>
            <person name="Chaudhary D.K."/>
        </authorList>
    </citation>
    <scope>NUCLEOTIDE SEQUENCE</scope>
    <source>
        <strain evidence="7">DKR-6</strain>
    </source>
</reference>
<evidence type="ECO:0000256" key="4">
    <source>
        <dbReference type="ARBA" id="ARBA00023136"/>
    </source>
</evidence>
<sequence>MSEVFGFDAFSPKEIARKVEDVGATKARLPLRSMLMLGILAGAFIGLGALYYVIVRSDASLSAAIKQILGGMAFALGLILVVVAGAELFTGNNLLVMAWADRKITTFELLRSWAIVCVGNFIGAVGLAILVFLARHAEINEGLIGQEYLRIAAQKVSLPFWTAFFRGVLCNALVCLAVWMAMAGRSVVDKVVAVVVPVSAFVAAGFEHSVANMYFIPMAMLLQMGGGNESHGAITWLTFMHNLIPVLLGNVVGGSVLVGLVYYLIYGVARNTDD</sequence>
<dbReference type="EMBL" id="JAEPBG010000023">
    <property type="protein sequence ID" value="MBK4738596.1"/>
    <property type="molecule type" value="Genomic_DNA"/>
</dbReference>
<feature type="transmembrane region" description="Helical" evidence="6">
    <location>
        <begin position="74"/>
        <end position="100"/>
    </location>
</feature>
<dbReference type="GO" id="GO:0005886">
    <property type="term" value="C:plasma membrane"/>
    <property type="evidence" value="ECO:0007669"/>
    <property type="project" value="TreeGrafter"/>
</dbReference>
<keyword evidence="3 6" id="KW-1133">Transmembrane helix</keyword>
<feature type="transmembrane region" description="Helical" evidence="6">
    <location>
        <begin position="112"/>
        <end position="134"/>
    </location>
</feature>
<feature type="transmembrane region" description="Helical" evidence="6">
    <location>
        <begin position="243"/>
        <end position="265"/>
    </location>
</feature>
<name>A0A934W4J6_9BURK</name>
<dbReference type="PANTHER" id="PTHR30520">
    <property type="entry name" value="FORMATE TRANSPORTER-RELATED"/>
    <property type="match status" value="1"/>
</dbReference>